<evidence type="ECO:0000313" key="4">
    <source>
        <dbReference type="EMBL" id="KAA1042337.1"/>
    </source>
</evidence>
<feature type="transmembrane region" description="Helical" evidence="2">
    <location>
        <begin position="9"/>
        <end position="27"/>
    </location>
</feature>
<dbReference type="PROSITE" id="PS50234">
    <property type="entry name" value="VWFA"/>
    <property type="match status" value="1"/>
</dbReference>
<accession>A0ABQ6RAQ8</accession>
<evidence type="ECO:0000313" key="5">
    <source>
        <dbReference type="Proteomes" id="UP000295735"/>
    </source>
</evidence>
<evidence type="ECO:0000259" key="3">
    <source>
        <dbReference type="PROSITE" id="PS50234"/>
    </source>
</evidence>
<dbReference type="Proteomes" id="UP000295735">
    <property type="component" value="Unassembled WGS sequence"/>
</dbReference>
<dbReference type="SUPFAM" id="SSF53300">
    <property type="entry name" value="vWA-like"/>
    <property type="match status" value="1"/>
</dbReference>
<sequence length="1488" mass="160199">MEEIMIKKVTIFTLIVVLLNMFIVDYFQKDVSADSTTLKTDQADVIRVEEKGEISNKVNWSLMINERGQKLDNDTIILTLAGHHKVNEVELAQALNAKGIELTKPDVNQSKYVLKLSKLDQPISIAMTTETLDDNTNYTLSLTTTVAGQKKQASDTVYQKMDVTGNIVYKNVPETVTKPAVVISLINKTSGAIVQQQTISSNETTYTFKDVNKLNDDNQLVEYEVKTEPLGNYKTTVNQFDIEQTYMTTEVKGTVTNETGKPLTIEFVNQATKEAVDSMTVDKDAETYVADQLPLNDEQGQKIAYEVSVPDVEGYDKKINDYNIALTKSEEPTTEEPTTEKSTTEEATTEEPTTEEATTEKSTTEEATTEEATTEEATTEEATTEEATTEEATTEEATTEEATTEEATTEEAMTEETTTEEAMTEEATTEKSTTEEPVTEEAATEEATTEEATTEEAATEMPDAKSASTNVPVVKAPVEDSVVYTPPKTKTFSLRTFSLAPTLAPTTLAAAATSYTPSDYTYTSNTYTYGSSFSATLTGVMATDQSKIDWTMTITNKTGYIYTANLENIVVNNLQYMTSMNLNNTSYSYSKSLSITKGSASAYSNSFYLYPNDSTFKFSTPITNPNQSSYSITLGSLYSSGDYPMNLTGTFTLNAKSATPTVKPVSIYDTSVKGTAAPGAVVKVMNGTTELGTATADSAGTYSVTIPKQSAGTVLSVTSTESNKRVSDPTNVTVSSSVPITINNIYSDQTYVTGTAEPGALVTIKNSMGTVLGSTKASTDGLYFVELYRPLSAGTVITAEAVSTNGSKTATTTVLAADSSGTPGTGKEIVEPSPTYKGPISDMSWDERGLYRNRVPQPVEYNESFQWKAAQPTGATNEYAIDLKTQGRASVSQEPLDIVLVVDNSGSMTQTGSNGKTRWVNMKTNVNAFIDEVTKNNSTSSVKTRIGVVNFASILVSTQNFSENASTIKAGIPTSPVSGNNAGTFTQIGLREGRNMLATSSNKKVMIVLTDGAPTLSYRGIKATGSENITEFDNYVKGSGSYFQLNNTIEYGYDHDSYYAGSYVISNHGQPTISEAKLIKANNPSFNIFSVGLDTKVTSAGATVAEMNKVLTNIASKPEYAYATADSSSELSKVLSNISQSISNSISKGVVTDPIGAMYDLNLGSNNVFDSSDYTLTASDPALLNGVTVTYDTASRTIKLNGLTLGKGEWVNINYKVKLRVTDDNFVENQWYPMNGTTTLKPTATSTLLREYPVPEARAASPVYSFTFNKLSDSNTPLGGATFELKDSTGKIMTQTSSTNGLVKFDNLKKGTYTLTETAAPSNYSKDPKTYTVVIASNGDIKVDNVLYSGTNVFKVINKKVLGSIEVVKHQSGDESKLLAGATFELRDSAGKVVTLTTGTDGKALFSALPLGSYTLVETKAPAGYQLKTTPVKIDVTSATKVVVKVANQSNSAVLPNTGGPGPLWFSIIGILVIIASLFSRKKFAHMN</sequence>
<dbReference type="Pfam" id="PF05738">
    <property type="entry name" value="Cna_B"/>
    <property type="match status" value="2"/>
</dbReference>
<dbReference type="EMBL" id="SCWC02000001">
    <property type="protein sequence ID" value="KAA1042337.1"/>
    <property type="molecule type" value="Genomic_DNA"/>
</dbReference>
<gene>
    <name evidence="4" type="ORF">ERX35_000190</name>
</gene>
<keyword evidence="2" id="KW-1133">Transmembrane helix</keyword>
<dbReference type="Gene3D" id="3.40.50.410">
    <property type="entry name" value="von Willebrand factor, type A domain"/>
    <property type="match status" value="1"/>
</dbReference>
<feature type="compositionally biased region" description="Acidic residues" evidence="1">
    <location>
        <begin position="367"/>
        <end position="424"/>
    </location>
</feature>
<dbReference type="InterPro" id="IPR041498">
    <property type="entry name" value="Big_6"/>
</dbReference>
<dbReference type="InterPro" id="IPR008454">
    <property type="entry name" value="Collagen-bd_Cna-like_B-typ_dom"/>
</dbReference>
<dbReference type="Pfam" id="PF17936">
    <property type="entry name" value="Big_6"/>
    <property type="match status" value="2"/>
</dbReference>
<dbReference type="CDD" id="cd00198">
    <property type="entry name" value="vWFA"/>
    <property type="match status" value="1"/>
</dbReference>
<keyword evidence="2" id="KW-0472">Membrane</keyword>
<proteinExistence type="predicted"/>
<dbReference type="InterPro" id="IPR041033">
    <property type="entry name" value="SpaA_PFL_dom_1"/>
</dbReference>
<name>A0ABQ6RAQ8_9STAP</name>
<keyword evidence="2" id="KW-0812">Transmembrane</keyword>
<keyword evidence="5" id="KW-1185">Reference proteome</keyword>
<dbReference type="NCBIfam" id="TIGR01167">
    <property type="entry name" value="LPXTG_anchor"/>
    <property type="match status" value="1"/>
</dbReference>
<reference evidence="4 5" key="1">
    <citation type="submission" date="2019-09" db="EMBL/GenBank/DDBJ databases">
        <authorList>
            <person name="Mazhar S."/>
            <person name="Altermann E."/>
            <person name="Hill C."/>
            <person name="Mcauliffe O."/>
        </authorList>
    </citation>
    <scope>NUCLEOTIDE SEQUENCE [LARGE SCALE GENOMIC DNA]</scope>
    <source>
        <strain evidence="4 5">ATCC 51831</strain>
    </source>
</reference>
<dbReference type="InterPro" id="IPR002035">
    <property type="entry name" value="VWF_A"/>
</dbReference>
<feature type="domain" description="VWFA" evidence="3">
    <location>
        <begin position="897"/>
        <end position="1138"/>
    </location>
</feature>
<dbReference type="InterPro" id="IPR052671">
    <property type="entry name" value="Acrosomal_SP-10-like"/>
</dbReference>
<feature type="transmembrane region" description="Helical" evidence="2">
    <location>
        <begin position="1462"/>
        <end position="1479"/>
    </location>
</feature>
<feature type="region of interest" description="Disordered" evidence="1">
    <location>
        <begin position="816"/>
        <end position="839"/>
    </location>
</feature>
<organism evidence="4 5">
    <name type="scientific">Macrococcus equipercicus</name>
    <dbReference type="NCBI Taxonomy" id="69967"/>
    <lineage>
        <taxon>Bacteria</taxon>
        <taxon>Bacillati</taxon>
        <taxon>Bacillota</taxon>
        <taxon>Bacilli</taxon>
        <taxon>Bacillales</taxon>
        <taxon>Staphylococcaceae</taxon>
        <taxon>Macrococcus</taxon>
    </lineage>
</organism>
<dbReference type="PANTHER" id="PTHR17571:SF34">
    <property type="entry name" value="ACROSOMAL PROTEIN SP-10"/>
    <property type="match status" value="1"/>
</dbReference>
<dbReference type="InterPro" id="IPR013783">
    <property type="entry name" value="Ig-like_fold"/>
</dbReference>
<evidence type="ECO:0000256" key="2">
    <source>
        <dbReference type="SAM" id="Phobius"/>
    </source>
</evidence>
<dbReference type="SMART" id="SM00327">
    <property type="entry name" value="VWA"/>
    <property type="match status" value="1"/>
</dbReference>
<dbReference type="InterPro" id="IPR049319">
    <property type="entry name" value="GBS104-like_Ig"/>
</dbReference>
<dbReference type="SUPFAM" id="SSF49478">
    <property type="entry name" value="Cna protein B-type domain"/>
    <property type="match status" value="3"/>
</dbReference>
<dbReference type="Gene3D" id="2.60.40.10">
    <property type="entry name" value="Immunoglobulins"/>
    <property type="match status" value="4"/>
</dbReference>
<evidence type="ECO:0000256" key="1">
    <source>
        <dbReference type="SAM" id="MobiDB-lite"/>
    </source>
</evidence>
<dbReference type="Pfam" id="PF17802">
    <property type="entry name" value="SpaA"/>
    <property type="match status" value="2"/>
</dbReference>
<feature type="region of interest" description="Disordered" evidence="1">
    <location>
        <begin position="325"/>
        <end position="470"/>
    </location>
</feature>
<dbReference type="PANTHER" id="PTHR17571">
    <property type="entry name" value="URINARY PROTEIN RUP /ACROSOMAL PROTEIN SP-10"/>
    <property type="match status" value="1"/>
</dbReference>
<feature type="compositionally biased region" description="Acidic residues" evidence="1">
    <location>
        <begin position="437"/>
        <end position="458"/>
    </location>
</feature>
<protein>
    <submittedName>
        <fullName evidence="4">VWA domain-containing protein</fullName>
    </submittedName>
</protein>
<dbReference type="Pfam" id="PF21426">
    <property type="entry name" value="GBS104-like_Ig"/>
    <property type="match status" value="1"/>
</dbReference>
<dbReference type="Gene3D" id="2.60.40.2110">
    <property type="match status" value="1"/>
</dbReference>
<dbReference type="Pfam" id="PF13519">
    <property type="entry name" value="VWA_2"/>
    <property type="match status" value="1"/>
</dbReference>
<dbReference type="InterPro" id="IPR036465">
    <property type="entry name" value="vWFA_dom_sf"/>
</dbReference>
<comment type="caution">
    <text evidence="4">The sequence shown here is derived from an EMBL/GenBank/DDBJ whole genome shotgun (WGS) entry which is preliminary data.</text>
</comment>